<dbReference type="EMBL" id="CP034726">
    <property type="protein sequence ID" value="QBP17731.1"/>
    <property type="molecule type" value="Genomic_DNA"/>
</dbReference>
<dbReference type="KEGG" id="lji:ELX58_00755"/>
<reference evidence="2" key="1">
    <citation type="submission" date="2018-12" db="EMBL/GenBank/DDBJ databases">
        <title>A new species of lactobacillus.</title>
        <authorList>
            <person name="Jian Y."/>
            <person name="Xin L."/>
            <person name="Hong Z.J."/>
            <person name="Ming L.Z."/>
            <person name="Hong X.Z."/>
        </authorList>
    </citation>
    <scope>NUCLEOTIDE SEQUENCE [LARGE SCALE GENOMIC DNA]</scope>
    <source>
        <strain evidence="2">HSLZ-75</strain>
    </source>
</reference>
<name>A0A4P6ZJ35_9LACO</name>
<protein>
    <submittedName>
        <fullName evidence="1">Uncharacterized protein</fullName>
    </submittedName>
</protein>
<proteinExistence type="predicted"/>
<dbReference type="AlphaFoldDB" id="A0A4P6ZJ35"/>
<organism evidence="1 2">
    <name type="scientific">Acetilactobacillus jinshanensis</name>
    <dbReference type="NCBI Taxonomy" id="1720083"/>
    <lineage>
        <taxon>Bacteria</taxon>
        <taxon>Bacillati</taxon>
        <taxon>Bacillota</taxon>
        <taxon>Bacilli</taxon>
        <taxon>Lactobacillales</taxon>
        <taxon>Lactobacillaceae</taxon>
        <taxon>Acetilactobacillus</taxon>
    </lineage>
</organism>
<accession>A0A4P6ZJ35</accession>
<keyword evidence="2" id="KW-1185">Reference proteome</keyword>
<sequence>MNNNNVKMNPDALKLLSKLDDIQHGINASGAFAILVLHMDGNNVSKVPVAQLIQSGIQKARLTGVRLNTNISLESMVDKTLDILEKHHMITSENLPLGKGLVCYKVNPDLVQL</sequence>
<evidence type="ECO:0000313" key="1">
    <source>
        <dbReference type="EMBL" id="QBP17731.1"/>
    </source>
</evidence>
<dbReference type="Proteomes" id="UP000294321">
    <property type="component" value="Chromosome"/>
</dbReference>
<dbReference type="RefSeq" id="WP_133441276.1">
    <property type="nucleotide sequence ID" value="NZ_CP034726.1"/>
</dbReference>
<evidence type="ECO:0000313" key="2">
    <source>
        <dbReference type="Proteomes" id="UP000294321"/>
    </source>
</evidence>
<gene>
    <name evidence="1" type="ORF">ELX58_00755</name>
</gene>